<feature type="compositionally biased region" description="Polar residues" evidence="7">
    <location>
        <begin position="301"/>
        <end position="312"/>
    </location>
</feature>
<dbReference type="GO" id="GO:0005737">
    <property type="term" value="C:cytoplasm"/>
    <property type="evidence" value="ECO:0007669"/>
    <property type="project" value="TreeGrafter"/>
</dbReference>
<feature type="non-terminal residue" evidence="9">
    <location>
        <position position="312"/>
    </location>
</feature>
<dbReference type="EMBL" id="BMAR01000006">
    <property type="protein sequence ID" value="GFR44028.1"/>
    <property type="molecule type" value="Genomic_DNA"/>
</dbReference>
<gene>
    <name evidence="9" type="ORF">Agub_g5184</name>
</gene>
<protein>
    <recommendedName>
        <fullName evidence="3">HECT-type E3 ubiquitin transferase</fullName>
        <ecNumber evidence="3">2.3.2.26</ecNumber>
    </recommendedName>
</protein>
<dbReference type="PROSITE" id="PS50237">
    <property type="entry name" value="HECT"/>
    <property type="match status" value="1"/>
</dbReference>
<feature type="region of interest" description="Disordered" evidence="7">
    <location>
        <begin position="283"/>
        <end position="312"/>
    </location>
</feature>
<evidence type="ECO:0000256" key="2">
    <source>
        <dbReference type="ARBA" id="ARBA00004906"/>
    </source>
</evidence>
<evidence type="ECO:0000256" key="5">
    <source>
        <dbReference type="ARBA" id="ARBA00022786"/>
    </source>
</evidence>
<dbReference type="Gene3D" id="3.90.1750.10">
    <property type="entry name" value="Hect, E3 ligase catalytic domains"/>
    <property type="match status" value="1"/>
</dbReference>
<evidence type="ECO:0000313" key="9">
    <source>
        <dbReference type="EMBL" id="GFR44028.1"/>
    </source>
</evidence>
<keyword evidence="4" id="KW-0808">Transferase</keyword>
<comment type="caution">
    <text evidence="6">Lacks conserved residue(s) required for the propagation of feature annotation.</text>
</comment>
<evidence type="ECO:0000259" key="8">
    <source>
        <dbReference type="PROSITE" id="PS50237"/>
    </source>
</evidence>
<dbReference type="PANTHER" id="PTHR11254">
    <property type="entry name" value="HECT DOMAIN UBIQUITIN-PROTEIN LIGASE"/>
    <property type="match status" value="1"/>
</dbReference>
<dbReference type="GO" id="GO:0000209">
    <property type="term" value="P:protein polyubiquitination"/>
    <property type="evidence" value="ECO:0007669"/>
    <property type="project" value="TreeGrafter"/>
</dbReference>
<dbReference type="Proteomes" id="UP001054857">
    <property type="component" value="Unassembled WGS sequence"/>
</dbReference>
<evidence type="ECO:0000313" key="10">
    <source>
        <dbReference type="Proteomes" id="UP001054857"/>
    </source>
</evidence>
<dbReference type="GO" id="GO:0006511">
    <property type="term" value="P:ubiquitin-dependent protein catabolic process"/>
    <property type="evidence" value="ECO:0007669"/>
    <property type="project" value="TreeGrafter"/>
</dbReference>
<keyword evidence="10" id="KW-1185">Reference proteome</keyword>
<comment type="caution">
    <text evidence="9">The sequence shown here is derived from an EMBL/GenBank/DDBJ whole genome shotgun (WGS) entry which is preliminary data.</text>
</comment>
<dbReference type="InterPro" id="IPR035983">
    <property type="entry name" value="Hect_E3_ubiquitin_ligase"/>
</dbReference>
<comment type="pathway">
    <text evidence="2">Protein modification; protein ubiquitination.</text>
</comment>
<comment type="catalytic activity">
    <reaction evidence="1">
        <text>S-ubiquitinyl-[E2 ubiquitin-conjugating enzyme]-L-cysteine + [acceptor protein]-L-lysine = [E2 ubiquitin-conjugating enzyme]-L-cysteine + N(6)-ubiquitinyl-[acceptor protein]-L-lysine.</text>
        <dbReference type="EC" id="2.3.2.26"/>
    </reaction>
</comment>
<sequence>HAVGRMALLLRGEAAAKFPAAASFMPAALSINELIAHLDALACVGAALGAEERVRPAAAALLSGPAVRELLGVGKVYVTTVIAAGALTRDLSIEAVIPQSLRQGYMAAVLTPLETGALLNERRAPQVLAYRNSITESSYYQVMDADALPYGVNIRFEDEQEAEGMGVVREWLSQIAADIFSTERGLFVRGAADRRVVHPSPQSAAQEDYLGYMRFAGRIVGLALRANVPLGVVLSTGLFKYLTGRRANLQDLQQIDPQLYTTCQNILSTPGAESLELFHVWHRHGGPMGQSPSGGSHSKGGEQQQQRGAEVE</sequence>
<organism evidence="9 10">
    <name type="scientific">Astrephomene gubernaculifera</name>
    <dbReference type="NCBI Taxonomy" id="47775"/>
    <lineage>
        <taxon>Eukaryota</taxon>
        <taxon>Viridiplantae</taxon>
        <taxon>Chlorophyta</taxon>
        <taxon>core chlorophytes</taxon>
        <taxon>Chlorophyceae</taxon>
        <taxon>CS clade</taxon>
        <taxon>Chlamydomonadales</taxon>
        <taxon>Astrephomenaceae</taxon>
        <taxon>Astrephomene</taxon>
    </lineage>
</organism>
<reference evidence="9 10" key="1">
    <citation type="journal article" date="2021" name="Sci. Rep.">
        <title>Genome sequencing of the multicellular alga Astrephomene provides insights into convergent evolution of germ-soma differentiation.</title>
        <authorList>
            <person name="Yamashita S."/>
            <person name="Yamamoto K."/>
            <person name="Matsuzaki R."/>
            <person name="Suzuki S."/>
            <person name="Yamaguchi H."/>
            <person name="Hirooka S."/>
            <person name="Minakuchi Y."/>
            <person name="Miyagishima S."/>
            <person name="Kawachi M."/>
            <person name="Toyoda A."/>
            <person name="Nozaki H."/>
        </authorList>
    </citation>
    <scope>NUCLEOTIDE SEQUENCE [LARGE SCALE GENOMIC DNA]</scope>
    <source>
        <strain evidence="9 10">NIES-4017</strain>
    </source>
</reference>
<accession>A0AAD3HKI1</accession>
<dbReference type="InterPro" id="IPR000569">
    <property type="entry name" value="HECT_dom"/>
</dbReference>
<dbReference type="Pfam" id="PF00632">
    <property type="entry name" value="HECT"/>
    <property type="match status" value="1"/>
</dbReference>
<evidence type="ECO:0000256" key="1">
    <source>
        <dbReference type="ARBA" id="ARBA00000885"/>
    </source>
</evidence>
<proteinExistence type="predicted"/>
<feature type="domain" description="HECT" evidence="8">
    <location>
        <begin position="144"/>
        <end position="268"/>
    </location>
</feature>
<dbReference type="GO" id="GO:0061630">
    <property type="term" value="F:ubiquitin protein ligase activity"/>
    <property type="evidence" value="ECO:0007669"/>
    <property type="project" value="UniProtKB-EC"/>
</dbReference>
<keyword evidence="5 6" id="KW-0833">Ubl conjugation pathway</keyword>
<dbReference type="InterPro" id="IPR050409">
    <property type="entry name" value="E3_ubiq-protein_ligase"/>
</dbReference>
<dbReference type="AlphaFoldDB" id="A0AAD3HKI1"/>
<evidence type="ECO:0000256" key="7">
    <source>
        <dbReference type="SAM" id="MobiDB-lite"/>
    </source>
</evidence>
<evidence type="ECO:0000256" key="4">
    <source>
        <dbReference type="ARBA" id="ARBA00022679"/>
    </source>
</evidence>
<evidence type="ECO:0000256" key="6">
    <source>
        <dbReference type="PROSITE-ProRule" id="PRU00104"/>
    </source>
</evidence>
<dbReference type="SUPFAM" id="SSF56204">
    <property type="entry name" value="Hect, E3 ligase catalytic domain"/>
    <property type="match status" value="1"/>
</dbReference>
<dbReference type="EC" id="2.3.2.26" evidence="3"/>
<evidence type="ECO:0000256" key="3">
    <source>
        <dbReference type="ARBA" id="ARBA00012485"/>
    </source>
</evidence>
<dbReference type="PANTHER" id="PTHR11254:SF67">
    <property type="entry name" value="E3 UBIQUITIN-PROTEIN LIGASE HUWE1"/>
    <property type="match status" value="1"/>
</dbReference>
<feature type="non-terminal residue" evidence="9">
    <location>
        <position position="1"/>
    </location>
</feature>
<name>A0AAD3HKI1_9CHLO</name>